<dbReference type="PANTHER" id="PTHR23517:SF3">
    <property type="entry name" value="INTEGRAL MEMBRANE TRANSPORT PROTEIN"/>
    <property type="match status" value="1"/>
</dbReference>
<feature type="transmembrane region" description="Helical" evidence="7">
    <location>
        <begin position="306"/>
        <end position="330"/>
    </location>
</feature>
<name>A0A3S3UMM5_9PROT</name>
<evidence type="ECO:0000256" key="5">
    <source>
        <dbReference type="ARBA" id="ARBA00022989"/>
    </source>
</evidence>
<keyword evidence="5 7" id="KW-1133">Transmembrane helix</keyword>
<sequence length="400" mass="42143">MTAITTDTDAGSNRLPYWFSAGHLCIDWPFGAMYLLVPAAGVYFGWSPAQVGLILTLQSVGAAFAYLPAGLMMDRLSERGRWLAATFFWVVLGYLLASYAGSFWPLAMLMAFASLGDAAWHPMATGILVKMHPHQRGRVLGIHAIGGTLTGVFSPLVAGSLLEFMDWRGAMQLVVIPTAIMGFVFLLYVAKRIPRVEVAHADRPNLKLLLRQWGTPIGATIAVTMMLYNLGLIGATAMAPLYLRDAVGLDIFHVGLAFSGAVLVGALIQPYVGRLSDDIGRWPVIVIGALLGAGGAMMLIQSSDLIFALIGLAGCIGALNAVRSCVLACAVDMSGKSEATTLGIAFAVLDGVGAFGAVMAGWLGTEDISRAFILTLGCSSAAAILSLILARISHKAAIGR</sequence>
<keyword evidence="2" id="KW-0813">Transport</keyword>
<feature type="transmembrane region" description="Helical" evidence="7">
    <location>
        <begin position="279"/>
        <end position="300"/>
    </location>
</feature>
<dbReference type="EMBL" id="SADE01000003">
    <property type="protein sequence ID" value="RVU35075.1"/>
    <property type="molecule type" value="Genomic_DNA"/>
</dbReference>
<dbReference type="Proteomes" id="UP000287447">
    <property type="component" value="Unassembled WGS sequence"/>
</dbReference>
<dbReference type="Pfam" id="PF07690">
    <property type="entry name" value="MFS_1"/>
    <property type="match status" value="1"/>
</dbReference>
<dbReference type="GO" id="GO:0005886">
    <property type="term" value="C:plasma membrane"/>
    <property type="evidence" value="ECO:0007669"/>
    <property type="project" value="UniProtKB-SubCell"/>
</dbReference>
<keyword evidence="3" id="KW-1003">Cell membrane</keyword>
<dbReference type="OrthoDB" id="8894129at2"/>
<dbReference type="RefSeq" id="WP_127767396.1">
    <property type="nucleotide sequence ID" value="NZ_SADE01000003.1"/>
</dbReference>
<dbReference type="InterPro" id="IPR036259">
    <property type="entry name" value="MFS_trans_sf"/>
</dbReference>
<feature type="transmembrane region" description="Helical" evidence="7">
    <location>
        <begin position="140"/>
        <end position="158"/>
    </location>
</feature>
<feature type="transmembrane region" description="Helical" evidence="7">
    <location>
        <begin position="52"/>
        <end position="70"/>
    </location>
</feature>
<evidence type="ECO:0000256" key="1">
    <source>
        <dbReference type="ARBA" id="ARBA00004651"/>
    </source>
</evidence>
<keyword evidence="6 7" id="KW-0472">Membrane</keyword>
<proteinExistence type="predicted"/>
<dbReference type="InterPro" id="IPR050171">
    <property type="entry name" value="MFS_Transporters"/>
</dbReference>
<gene>
    <name evidence="9" type="ORF">EOI86_19820</name>
</gene>
<feature type="transmembrane region" description="Helical" evidence="7">
    <location>
        <begin position="371"/>
        <end position="390"/>
    </location>
</feature>
<protein>
    <submittedName>
        <fullName evidence="9">MFS transporter</fullName>
    </submittedName>
</protein>
<organism evidence="9 10">
    <name type="scientific">Hwanghaeella grinnelliae</name>
    <dbReference type="NCBI Taxonomy" id="2500179"/>
    <lineage>
        <taxon>Bacteria</taxon>
        <taxon>Pseudomonadati</taxon>
        <taxon>Pseudomonadota</taxon>
        <taxon>Alphaproteobacteria</taxon>
        <taxon>Rhodospirillales</taxon>
        <taxon>Rhodospirillaceae</taxon>
        <taxon>Hwanghaeella</taxon>
    </lineage>
</organism>
<feature type="transmembrane region" description="Helical" evidence="7">
    <location>
        <begin position="217"/>
        <end position="239"/>
    </location>
</feature>
<evidence type="ECO:0000313" key="9">
    <source>
        <dbReference type="EMBL" id="RVU35075.1"/>
    </source>
</evidence>
<dbReference type="AlphaFoldDB" id="A0A3S3UMM5"/>
<dbReference type="GO" id="GO:0022857">
    <property type="term" value="F:transmembrane transporter activity"/>
    <property type="evidence" value="ECO:0007669"/>
    <property type="project" value="InterPro"/>
</dbReference>
<dbReference type="SUPFAM" id="SSF103473">
    <property type="entry name" value="MFS general substrate transporter"/>
    <property type="match status" value="1"/>
</dbReference>
<keyword evidence="4 7" id="KW-0812">Transmembrane</keyword>
<evidence type="ECO:0000256" key="3">
    <source>
        <dbReference type="ARBA" id="ARBA00022475"/>
    </source>
</evidence>
<feature type="transmembrane region" description="Helical" evidence="7">
    <location>
        <begin position="251"/>
        <end position="272"/>
    </location>
</feature>
<feature type="transmembrane region" description="Helical" evidence="7">
    <location>
        <begin position="342"/>
        <end position="365"/>
    </location>
</feature>
<evidence type="ECO:0000259" key="8">
    <source>
        <dbReference type="PROSITE" id="PS50850"/>
    </source>
</evidence>
<feature type="transmembrane region" description="Helical" evidence="7">
    <location>
        <begin position="82"/>
        <end position="100"/>
    </location>
</feature>
<evidence type="ECO:0000256" key="7">
    <source>
        <dbReference type="SAM" id="Phobius"/>
    </source>
</evidence>
<reference evidence="10" key="1">
    <citation type="submission" date="2019-01" db="EMBL/GenBank/DDBJ databases">
        <title>Gri0909 isolated from a small marine red alga.</title>
        <authorList>
            <person name="Kim J."/>
            <person name="Jeong S.E."/>
            <person name="Jeon C.O."/>
        </authorList>
    </citation>
    <scope>NUCLEOTIDE SEQUENCE [LARGE SCALE GENOMIC DNA]</scope>
    <source>
        <strain evidence="10">Gri0909</strain>
    </source>
</reference>
<feature type="domain" description="Major facilitator superfamily (MFS) profile" evidence="8">
    <location>
        <begin position="1"/>
        <end position="394"/>
    </location>
</feature>
<feature type="transmembrane region" description="Helical" evidence="7">
    <location>
        <begin position="24"/>
        <end position="46"/>
    </location>
</feature>
<evidence type="ECO:0000256" key="2">
    <source>
        <dbReference type="ARBA" id="ARBA00022448"/>
    </source>
</evidence>
<comment type="caution">
    <text evidence="9">The sequence shown here is derived from an EMBL/GenBank/DDBJ whole genome shotgun (WGS) entry which is preliminary data.</text>
</comment>
<feature type="transmembrane region" description="Helical" evidence="7">
    <location>
        <begin position="170"/>
        <end position="190"/>
    </location>
</feature>
<dbReference type="Gene3D" id="1.20.1250.20">
    <property type="entry name" value="MFS general substrate transporter like domains"/>
    <property type="match status" value="2"/>
</dbReference>
<dbReference type="InterPro" id="IPR020846">
    <property type="entry name" value="MFS_dom"/>
</dbReference>
<dbReference type="PANTHER" id="PTHR23517">
    <property type="entry name" value="RESISTANCE PROTEIN MDTM, PUTATIVE-RELATED-RELATED"/>
    <property type="match status" value="1"/>
</dbReference>
<comment type="subcellular location">
    <subcellularLocation>
        <location evidence="1">Cell membrane</location>
        <topology evidence="1">Multi-pass membrane protein</topology>
    </subcellularLocation>
</comment>
<accession>A0A3S3UMM5</accession>
<dbReference type="InterPro" id="IPR011701">
    <property type="entry name" value="MFS"/>
</dbReference>
<evidence type="ECO:0000256" key="4">
    <source>
        <dbReference type="ARBA" id="ARBA00022692"/>
    </source>
</evidence>
<dbReference type="PROSITE" id="PS50850">
    <property type="entry name" value="MFS"/>
    <property type="match status" value="1"/>
</dbReference>
<evidence type="ECO:0000313" key="10">
    <source>
        <dbReference type="Proteomes" id="UP000287447"/>
    </source>
</evidence>
<keyword evidence="10" id="KW-1185">Reference proteome</keyword>
<evidence type="ECO:0000256" key="6">
    <source>
        <dbReference type="ARBA" id="ARBA00023136"/>
    </source>
</evidence>